<evidence type="ECO:0000256" key="5">
    <source>
        <dbReference type="ARBA" id="ARBA00022729"/>
    </source>
</evidence>
<keyword evidence="10 13" id="KW-0326">Glycosidase</keyword>
<keyword evidence="8" id="KW-1015">Disulfide bond</keyword>
<dbReference type="GO" id="GO:0045490">
    <property type="term" value="P:pectin catabolic process"/>
    <property type="evidence" value="ECO:0007669"/>
    <property type="project" value="TreeGrafter"/>
</dbReference>
<dbReference type="Pfam" id="PF00295">
    <property type="entry name" value="Glyco_hydro_28"/>
    <property type="match status" value="1"/>
</dbReference>
<name>A0A9P0DW48_PHYSR</name>
<evidence type="ECO:0000313" key="15">
    <source>
        <dbReference type="Proteomes" id="UP001153712"/>
    </source>
</evidence>
<dbReference type="GO" id="GO:0071555">
    <property type="term" value="P:cell wall organization"/>
    <property type="evidence" value="ECO:0007669"/>
    <property type="project" value="UniProtKB-KW"/>
</dbReference>
<reference evidence="14" key="1">
    <citation type="submission" date="2022-01" db="EMBL/GenBank/DDBJ databases">
        <authorList>
            <person name="King R."/>
        </authorList>
    </citation>
    <scope>NUCLEOTIDE SEQUENCE</scope>
</reference>
<accession>A0A9P0DW48</accession>
<comment type="subcellular location">
    <subcellularLocation>
        <location evidence="1">Secreted</location>
    </subcellularLocation>
</comment>
<evidence type="ECO:0000256" key="4">
    <source>
        <dbReference type="ARBA" id="ARBA00022525"/>
    </source>
</evidence>
<protein>
    <recommendedName>
        <fullName evidence="3">endo-polygalacturonase</fullName>
        <ecNumber evidence="3">3.2.1.15</ecNumber>
    </recommendedName>
</protein>
<dbReference type="GO" id="GO:0005576">
    <property type="term" value="C:extracellular region"/>
    <property type="evidence" value="ECO:0007669"/>
    <property type="project" value="UniProtKB-SubCell"/>
</dbReference>
<keyword evidence="5" id="KW-0732">Signal</keyword>
<evidence type="ECO:0000256" key="6">
    <source>
        <dbReference type="ARBA" id="ARBA00022737"/>
    </source>
</evidence>
<evidence type="ECO:0000256" key="13">
    <source>
        <dbReference type="RuleBase" id="RU361169"/>
    </source>
</evidence>
<comment type="similarity">
    <text evidence="2 13">Belongs to the glycosyl hydrolase 28 family.</text>
</comment>
<comment type="catalytic activity">
    <reaction evidence="12">
        <text>(1,4-alpha-D-galacturonosyl)n+m + H2O = (1,4-alpha-D-galacturonosyl)n + (1,4-alpha-D-galacturonosyl)m.</text>
        <dbReference type="EC" id="3.2.1.15"/>
    </reaction>
</comment>
<dbReference type="SUPFAM" id="SSF51126">
    <property type="entry name" value="Pectin lyase-like"/>
    <property type="match status" value="1"/>
</dbReference>
<dbReference type="Proteomes" id="UP001153712">
    <property type="component" value="Chromosome 4"/>
</dbReference>
<gene>
    <name evidence="14" type="ORF">PHYEVI_LOCUS7920</name>
</gene>
<keyword evidence="15" id="KW-1185">Reference proteome</keyword>
<sequence length="375" mass="40693">LNCSQILFNETNESEIIETMFTRSAIILALALSALPSSHQTNCIVTEFSQVESAVRGCDHVVIRNLQVPGGRPLKLDLRDGATLTFEGRTVFGIAHWLGHLVQVTGKRVTVEGAQGSVLDAQGEKYWDGHGGSGGVTKPRFFHVGTSGGSVFKNIYLRNCAHFCVGVTATDTHLFGWTINVTEGNTRGAKNTDGFGVSHSENILIENSVVMNQDDCVVVNSGRNYLFRNMKCVGSHGLSFSLGASGDDHANGVTQNVTFKDSVVEDGSWGIHVKTKRGTGLLTDVVYENIKFSGLVRDGIYINQDYGDTGNVSRPFKISNLRISKVYGSMVHNKKAIPVHIVCNKNGCSNFNWSDINVKGVAKNSCNYHPNGFTC</sequence>
<evidence type="ECO:0000256" key="9">
    <source>
        <dbReference type="ARBA" id="ARBA00023180"/>
    </source>
</evidence>
<keyword evidence="4" id="KW-0964">Secreted</keyword>
<keyword evidence="9" id="KW-0325">Glycoprotein</keyword>
<evidence type="ECO:0000256" key="7">
    <source>
        <dbReference type="ARBA" id="ARBA00022801"/>
    </source>
</evidence>
<evidence type="ECO:0000256" key="11">
    <source>
        <dbReference type="ARBA" id="ARBA00023316"/>
    </source>
</evidence>
<proteinExistence type="inferred from homology"/>
<dbReference type="InterPro" id="IPR000743">
    <property type="entry name" value="Glyco_hydro_28"/>
</dbReference>
<feature type="non-terminal residue" evidence="14">
    <location>
        <position position="1"/>
    </location>
</feature>
<dbReference type="OrthoDB" id="1546079at2759"/>
<keyword evidence="7 13" id="KW-0378">Hydrolase</keyword>
<keyword evidence="11" id="KW-0961">Cell wall biogenesis/degradation</keyword>
<dbReference type="PANTHER" id="PTHR31884">
    <property type="entry name" value="POLYGALACTURONASE"/>
    <property type="match status" value="1"/>
</dbReference>
<dbReference type="InterPro" id="IPR012334">
    <property type="entry name" value="Pectin_lyas_fold"/>
</dbReference>
<evidence type="ECO:0000256" key="8">
    <source>
        <dbReference type="ARBA" id="ARBA00023157"/>
    </source>
</evidence>
<evidence type="ECO:0000256" key="1">
    <source>
        <dbReference type="ARBA" id="ARBA00004613"/>
    </source>
</evidence>
<dbReference type="Gene3D" id="2.160.20.10">
    <property type="entry name" value="Single-stranded right-handed beta-helix, Pectin lyase-like"/>
    <property type="match status" value="1"/>
</dbReference>
<dbReference type="InterPro" id="IPR006626">
    <property type="entry name" value="PbH1"/>
</dbReference>
<dbReference type="PANTHER" id="PTHR31884:SF9">
    <property type="entry name" value="ENDOPOLYGALACTURONASE D-RELATED"/>
    <property type="match status" value="1"/>
</dbReference>
<dbReference type="GO" id="GO:0004650">
    <property type="term" value="F:polygalacturonase activity"/>
    <property type="evidence" value="ECO:0007669"/>
    <property type="project" value="UniProtKB-EC"/>
</dbReference>
<evidence type="ECO:0000256" key="3">
    <source>
        <dbReference type="ARBA" id="ARBA00012736"/>
    </source>
</evidence>
<keyword evidence="6" id="KW-0677">Repeat</keyword>
<dbReference type="InterPro" id="IPR011050">
    <property type="entry name" value="Pectin_lyase_fold/virulence"/>
</dbReference>
<evidence type="ECO:0000313" key="14">
    <source>
        <dbReference type="EMBL" id="CAH1184729.1"/>
    </source>
</evidence>
<evidence type="ECO:0000256" key="12">
    <source>
        <dbReference type="ARBA" id="ARBA00034074"/>
    </source>
</evidence>
<dbReference type="EC" id="3.2.1.15" evidence="3"/>
<evidence type="ECO:0000256" key="10">
    <source>
        <dbReference type="ARBA" id="ARBA00023295"/>
    </source>
</evidence>
<dbReference type="InterPro" id="IPR050434">
    <property type="entry name" value="Glycosyl_hydrlase_28"/>
</dbReference>
<dbReference type="EMBL" id="OU900097">
    <property type="protein sequence ID" value="CAH1184729.1"/>
    <property type="molecule type" value="Genomic_DNA"/>
</dbReference>
<organism evidence="14 15">
    <name type="scientific">Phyllotreta striolata</name>
    <name type="common">Striped flea beetle</name>
    <name type="synonym">Crioceris striolata</name>
    <dbReference type="NCBI Taxonomy" id="444603"/>
    <lineage>
        <taxon>Eukaryota</taxon>
        <taxon>Metazoa</taxon>
        <taxon>Ecdysozoa</taxon>
        <taxon>Arthropoda</taxon>
        <taxon>Hexapoda</taxon>
        <taxon>Insecta</taxon>
        <taxon>Pterygota</taxon>
        <taxon>Neoptera</taxon>
        <taxon>Endopterygota</taxon>
        <taxon>Coleoptera</taxon>
        <taxon>Polyphaga</taxon>
        <taxon>Cucujiformia</taxon>
        <taxon>Chrysomeloidea</taxon>
        <taxon>Chrysomelidae</taxon>
        <taxon>Galerucinae</taxon>
        <taxon>Alticini</taxon>
        <taxon>Phyllotreta</taxon>
    </lineage>
</organism>
<dbReference type="SMART" id="SM00710">
    <property type="entry name" value="PbH1"/>
    <property type="match status" value="4"/>
</dbReference>
<evidence type="ECO:0000256" key="2">
    <source>
        <dbReference type="ARBA" id="ARBA00008834"/>
    </source>
</evidence>
<dbReference type="AlphaFoldDB" id="A0A9P0DW48"/>